<comment type="catalytic activity">
    <reaction evidence="22">
        <text>angiotensin I + H2O = L-histidyl-L-leucine + angiotensin II</text>
        <dbReference type="Rhea" id="RHEA:63560"/>
        <dbReference type="ChEBI" id="CHEBI:15377"/>
        <dbReference type="ChEBI" id="CHEBI:58506"/>
        <dbReference type="ChEBI" id="CHEBI:147350"/>
        <dbReference type="ChEBI" id="CHEBI:147392"/>
        <dbReference type="EC" id="3.4.15.1"/>
    </reaction>
    <physiologicalReaction direction="left-to-right" evidence="22">
        <dbReference type="Rhea" id="RHEA:63561"/>
    </physiologicalReaction>
</comment>
<keyword evidence="15 32" id="KW-1015">Disulfide bond</keyword>
<evidence type="ECO:0000256" key="2">
    <source>
        <dbReference type="ARBA" id="ARBA00004448"/>
    </source>
</evidence>
<dbReference type="InterPro" id="IPR001548">
    <property type="entry name" value="Peptidase_M2"/>
</dbReference>
<feature type="binding site" evidence="31">
    <location>
        <position position="1010"/>
    </location>
    <ligand>
        <name>Zn(2+)</name>
        <dbReference type="ChEBI" id="CHEBI:29105"/>
        <label>1</label>
        <note>catalytic</note>
    </ligand>
</feature>
<evidence type="ECO:0000256" key="24">
    <source>
        <dbReference type="ARBA" id="ARBA00048231"/>
    </source>
</evidence>
<keyword evidence="11 31" id="KW-0862">Zinc</keyword>
<feature type="disulfide bond" evidence="32">
    <location>
        <begin position="776"/>
        <end position="785"/>
    </location>
</feature>
<feature type="domain" description="EF-hand" evidence="39">
    <location>
        <begin position="93"/>
        <end position="128"/>
    </location>
</feature>
<dbReference type="InterPro" id="IPR018108">
    <property type="entry name" value="MCP_transmembrane"/>
</dbReference>
<comment type="catalytic activity">
    <reaction evidence="17">
        <text>Release of a C-terminal dipeptide, oligopeptide-|-Xaa-Yaa, when Xaa is not Pro, and Yaa is neither Asp nor Glu. Thus, conversion of angiotensin I to angiotensin II, with increase in vasoconstrictor activity, but no action on angiotensin II.</text>
        <dbReference type="EC" id="3.4.15.1"/>
    </reaction>
</comment>
<dbReference type="Pfam" id="PF01401">
    <property type="entry name" value="Peptidase_M2"/>
    <property type="match status" value="1"/>
</dbReference>
<keyword evidence="8 31" id="KW-0479">Metal-binding</keyword>
<dbReference type="InterPro" id="IPR002048">
    <property type="entry name" value="EF_hand_dom"/>
</dbReference>
<dbReference type="PROSITE" id="PS50920">
    <property type="entry name" value="SOLCAR"/>
    <property type="match status" value="3"/>
</dbReference>
<evidence type="ECO:0000256" key="12">
    <source>
        <dbReference type="ARBA" id="ARBA00022837"/>
    </source>
</evidence>
<keyword evidence="9" id="KW-0732">Signal</keyword>
<keyword evidence="13 38" id="KW-0482">Metalloprotease</keyword>
<feature type="active site" description="Proton acceptor 1" evidence="29">
    <location>
        <position position="1011"/>
    </location>
</feature>
<dbReference type="InterPro" id="IPR023395">
    <property type="entry name" value="MCP_dom_sf"/>
</dbReference>
<evidence type="ECO:0000256" key="23">
    <source>
        <dbReference type="ARBA" id="ARBA00048012"/>
    </source>
</evidence>
<organism evidence="40 41">
    <name type="scientific">Branchiostoma belcheri</name>
    <name type="common">Amphioxus</name>
    <dbReference type="NCBI Taxonomy" id="7741"/>
    <lineage>
        <taxon>Eukaryota</taxon>
        <taxon>Metazoa</taxon>
        <taxon>Chordata</taxon>
        <taxon>Cephalochordata</taxon>
        <taxon>Leptocardii</taxon>
        <taxon>Amphioxiformes</taxon>
        <taxon>Branchiostomatidae</taxon>
        <taxon>Branchiostoma</taxon>
    </lineage>
</organism>
<evidence type="ECO:0000256" key="32">
    <source>
        <dbReference type="PIRSR" id="PIRSR601548-4"/>
    </source>
</evidence>
<keyword evidence="16 33" id="KW-0325">Glycoprotein</keyword>
<dbReference type="GO" id="GO:0005743">
    <property type="term" value="C:mitochondrial inner membrane"/>
    <property type="evidence" value="ECO:0007669"/>
    <property type="project" value="UniProtKB-SubCell"/>
</dbReference>
<keyword evidence="5 38" id="KW-0121">Carboxypeptidase</keyword>
<evidence type="ECO:0000256" key="30">
    <source>
        <dbReference type="PIRSR" id="PIRSR601548-2"/>
    </source>
</evidence>
<feature type="binding site" evidence="30">
    <location>
        <position position="851"/>
    </location>
    <ligand>
        <name>chloride</name>
        <dbReference type="ChEBI" id="CHEBI:17996"/>
        <label>1</label>
    </ligand>
</feature>
<evidence type="ECO:0000256" key="38">
    <source>
        <dbReference type="RuleBase" id="RU361144"/>
    </source>
</evidence>
<dbReference type="GO" id="GO:0008237">
    <property type="term" value="F:metallopeptidase activity"/>
    <property type="evidence" value="ECO:0007669"/>
    <property type="project" value="UniProtKB-KW"/>
</dbReference>
<evidence type="ECO:0000256" key="27">
    <source>
        <dbReference type="ARBA" id="ARBA00049305"/>
    </source>
</evidence>
<evidence type="ECO:0000256" key="34">
    <source>
        <dbReference type="PIRSR" id="PIRSR601548-6"/>
    </source>
</evidence>
<dbReference type="SMART" id="SM00054">
    <property type="entry name" value="EFh"/>
    <property type="match status" value="3"/>
</dbReference>
<dbReference type="GeneID" id="109464803"/>
<dbReference type="PRINTS" id="PR00791">
    <property type="entry name" value="PEPDIPTASEA"/>
</dbReference>
<feature type="binding site" evidence="31">
    <location>
        <position position="1038"/>
    </location>
    <ligand>
        <name>Zn(2+)</name>
        <dbReference type="ChEBI" id="CHEBI:29105"/>
        <label>1</label>
        <note>catalytic</note>
    </ligand>
</feature>
<evidence type="ECO:0000256" key="19">
    <source>
        <dbReference type="ARBA" id="ARBA00047529"/>
    </source>
</evidence>
<keyword evidence="12" id="KW-0106">Calcium</keyword>
<evidence type="ECO:0000256" key="3">
    <source>
        <dbReference type="ARBA" id="ARBA00006375"/>
    </source>
</evidence>
<evidence type="ECO:0000256" key="29">
    <source>
        <dbReference type="PIRSR" id="PIRSR601548-1"/>
    </source>
</evidence>
<dbReference type="GO" id="GO:0005886">
    <property type="term" value="C:plasma membrane"/>
    <property type="evidence" value="ECO:0007669"/>
    <property type="project" value="TreeGrafter"/>
</dbReference>
<dbReference type="OrthoDB" id="2161at2759"/>
<comment type="catalytic activity">
    <reaction evidence="25">
        <text>substance P + H2O = substance P(1-8) + Gly-L-Leu-L-Met-NH2</text>
        <dbReference type="Rhea" id="RHEA:71463"/>
        <dbReference type="ChEBI" id="CHEBI:15377"/>
        <dbReference type="ChEBI" id="CHEBI:190692"/>
        <dbReference type="ChEBI" id="CHEBI:190694"/>
        <dbReference type="ChEBI" id="CHEBI:190699"/>
    </reaction>
    <physiologicalReaction direction="left-to-right" evidence="25">
        <dbReference type="Rhea" id="RHEA:71464"/>
    </physiologicalReaction>
</comment>
<feature type="repeat" description="Solcar" evidence="36">
    <location>
        <begin position="547"/>
        <end position="635"/>
    </location>
</feature>
<dbReference type="GO" id="GO:0006508">
    <property type="term" value="P:proteolysis"/>
    <property type="evidence" value="ECO:0007669"/>
    <property type="project" value="UniProtKB-KW"/>
</dbReference>
<feature type="binding site" evidence="35">
    <location>
        <position position="1014"/>
    </location>
    <ligand>
        <name>Zn(2+)</name>
        <dbReference type="ChEBI" id="CHEBI:29105"/>
        <label>2</label>
        <note>catalytic</note>
    </ligand>
</feature>
<dbReference type="SUPFAM" id="SSF47473">
    <property type="entry name" value="EF-hand"/>
    <property type="match status" value="2"/>
</dbReference>
<dbReference type="Gene3D" id="1.10.1370.30">
    <property type="match status" value="1"/>
</dbReference>
<evidence type="ECO:0000256" key="7">
    <source>
        <dbReference type="ARBA" id="ARBA00022692"/>
    </source>
</evidence>
<dbReference type="Gene3D" id="1.10.238.10">
    <property type="entry name" value="EF-hand"/>
    <property type="match status" value="2"/>
</dbReference>
<dbReference type="SUPFAM" id="SSF55486">
    <property type="entry name" value="Metalloproteases ('zincins'), catalytic domain"/>
    <property type="match status" value="1"/>
</dbReference>
<feature type="binding site" evidence="30">
    <location>
        <position position="1149"/>
    </location>
    <ligand>
        <name>chloride</name>
        <dbReference type="ChEBI" id="CHEBI:17996"/>
        <label>1</label>
    </ligand>
</feature>
<dbReference type="PROSITE" id="PS50222">
    <property type="entry name" value="EF_HAND_2"/>
    <property type="match status" value="2"/>
</dbReference>
<evidence type="ECO:0000256" key="36">
    <source>
        <dbReference type="PROSITE-ProRule" id="PRU00282"/>
    </source>
</evidence>
<evidence type="ECO:0000313" key="40">
    <source>
        <dbReference type="Proteomes" id="UP000515135"/>
    </source>
</evidence>
<dbReference type="GO" id="GO:0008241">
    <property type="term" value="F:peptidyl-dipeptidase activity"/>
    <property type="evidence" value="ECO:0007669"/>
    <property type="project" value="UniProtKB-EC"/>
</dbReference>
<evidence type="ECO:0000256" key="11">
    <source>
        <dbReference type="ARBA" id="ARBA00022833"/>
    </source>
</evidence>
<evidence type="ECO:0000256" key="17">
    <source>
        <dbReference type="ARBA" id="ARBA00036868"/>
    </source>
</evidence>
<comment type="cofactor">
    <cofactor evidence="38">
        <name>Zn(2+)</name>
        <dbReference type="ChEBI" id="CHEBI:29105"/>
    </cofactor>
    <text evidence="38">Binds 1 zinc ion per subunit.</text>
</comment>
<dbReference type="SUPFAM" id="SSF103506">
    <property type="entry name" value="Mitochondrial carrier"/>
    <property type="match status" value="1"/>
</dbReference>
<comment type="catalytic activity">
    <reaction evidence="23">
        <text>Met-enkephalin + H2O = L-phenylalanyl-L-methionine + L-tyrosylglycylglycine</text>
        <dbReference type="Rhea" id="RHEA:71483"/>
        <dbReference type="ChEBI" id="CHEBI:15377"/>
        <dbReference type="ChEBI" id="CHEBI:189868"/>
        <dbReference type="ChEBI" id="CHEBI:190708"/>
        <dbReference type="ChEBI" id="CHEBI:190709"/>
    </reaction>
    <physiologicalReaction direction="left-to-right" evidence="23">
        <dbReference type="Rhea" id="RHEA:71484"/>
    </physiologicalReaction>
</comment>
<dbReference type="InterPro" id="IPR011992">
    <property type="entry name" value="EF-hand-dom_pair"/>
</dbReference>
<dbReference type="Pfam" id="PF00153">
    <property type="entry name" value="Mito_carr"/>
    <property type="match status" value="3"/>
</dbReference>
<dbReference type="PANTHER" id="PTHR10514:SF27">
    <property type="entry name" value="ANGIOTENSIN-CONVERTING ENZYME"/>
    <property type="match status" value="1"/>
</dbReference>
<dbReference type="GO" id="GO:0004180">
    <property type="term" value="F:carboxypeptidase activity"/>
    <property type="evidence" value="ECO:0007669"/>
    <property type="project" value="UniProtKB-KW"/>
</dbReference>
<keyword evidence="10 38" id="KW-0378">Hydrolase</keyword>
<keyword evidence="7 36" id="KW-0812">Transmembrane</keyword>
<feature type="binding site" evidence="35">
    <location>
        <position position="1010"/>
    </location>
    <ligand>
        <name>Zn(2+)</name>
        <dbReference type="ChEBI" id="CHEBI:29105"/>
        <label>2</label>
        <note>catalytic</note>
    </ligand>
</feature>
<comment type="caution">
    <text evidence="37">Lacks conserved residue(s) required for the propagation of feature annotation.</text>
</comment>
<evidence type="ECO:0000256" key="13">
    <source>
        <dbReference type="ARBA" id="ARBA00023049"/>
    </source>
</evidence>
<dbReference type="FunFam" id="1.10.1370.30:FF:000004">
    <property type="entry name" value="Angiotensin-converting enzyme"/>
    <property type="match status" value="1"/>
</dbReference>
<comment type="similarity">
    <text evidence="3">Belongs to the mitochondrial carrier (TC 2.A.29) family.</text>
</comment>
<evidence type="ECO:0000256" key="4">
    <source>
        <dbReference type="ARBA" id="ARBA00008139"/>
    </source>
</evidence>
<dbReference type="PROSITE" id="PS52011">
    <property type="entry name" value="PEPTIDASE_M2"/>
    <property type="match status" value="1"/>
</dbReference>
<keyword evidence="14 36" id="KW-0472">Membrane</keyword>
<comment type="cofactor">
    <cofactor evidence="1">
        <name>chloride</name>
        <dbReference type="ChEBI" id="CHEBI:17996"/>
    </cofactor>
</comment>
<evidence type="ECO:0000256" key="6">
    <source>
        <dbReference type="ARBA" id="ARBA00022670"/>
    </source>
</evidence>
<comment type="catalytic activity">
    <reaction evidence="24">
        <text>Leu-enkephalin + H2O = L-tyrosylglycylglycine + L-phenylalanyl-L-leucine</text>
        <dbReference type="Rhea" id="RHEA:71487"/>
        <dbReference type="ChEBI" id="CHEBI:15377"/>
        <dbReference type="ChEBI" id="CHEBI:190689"/>
        <dbReference type="ChEBI" id="CHEBI:190708"/>
        <dbReference type="ChEBI" id="CHEBI:190710"/>
    </reaction>
    <physiologicalReaction direction="left-to-right" evidence="24">
        <dbReference type="Rhea" id="RHEA:71488"/>
    </physiologicalReaction>
</comment>
<evidence type="ECO:0000256" key="5">
    <source>
        <dbReference type="ARBA" id="ARBA00022645"/>
    </source>
</evidence>
<evidence type="ECO:0000256" key="1">
    <source>
        <dbReference type="ARBA" id="ARBA00001923"/>
    </source>
</evidence>
<dbReference type="PROSITE" id="PS00018">
    <property type="entry name" value="EF_HAND_1"/>
    <property type="match status" value="2"/>
</dbReference>
<evidence type="ECO:0000256" key="8">
    <source>
        <dbReference type="ARBA" id="ARBA00022723"/>
    </source>
</evidence>
<feature type="disulfide bond" evidence="32">
    <location>
        <begin position="1165"/>
        <end position="1177"/>
    </location>
</feature>
<dbReference type="Proteomes" id="UP000515135">
    <property type="component" value="Unplaced"/>
</dbReference>
<feature type="binding site" evidence="35">
    <location>
        <position position="1038"/>
    </location>
    <ligand>
        <name>Zn(2+)</name>
        <dbReference type="ChEBI" id="CHEBI:29105"/>
        <label>2</label>
        <note>catalytic</note>
    </ligand>
</feature>
<feature type="active site" description="Proton acceptor 2" evidence="34">
    <location>
        <position position="1011"/>
    </location>
</feature>
<evidence type="ECO:0000313" key="41">
    <source>
        <dbReference type="RefSeq" id="XP_019617437.1"/>
    </source>
</evidence>
<comment type="catalytic activity">
    <reaction evidence="28">
        <text>substance P + H2O = substance P(1-9) + L-Leu-L-Met-NH2</text>
        <dbReference type="Rhea" id="RHEA:71459"/>
        <dbReference type="ChEBI" id="CHEBI:15377"/>
        <dbReference type="ChEBI" id="CHEBI:190692"/>
        <dbReference type="ChEBI" id="CHEBI:190693"/>
        <dbReference type="ChEBI" id="CHEBI:190700"/>
    </reaction>
    <physiologicalReaction direction="left-to-right" evidence="28">
        <dbReference type="Rhea" id="RHEA:71460"/>
    </physiologicalReaction>
</comment>
<dbReference type="RefSeq" id="XP_019617437.1">
    <property type="nucleotide sequence ID" value="XM_019761878.1"/>
</dbReference>
<keyword evidence="6 38" id="KW-0645">Protease</keyword>
<comment type="catalytic activity">
    <reaction evidence="27">
        <text>bradykinin + H2O = L-Phe-L-Arg + bradykinin(1-7)</text>
        <dbReference type="Rhea" id="RHEA:71451"/>
        <dbReference type="ChEBI" id="CHEBI:15377"/>
        <dbReference type="ChEBI" id="CHEBI:132988"/>
        <dbReference type="ChEBI" id="CHEBI:133147"/>
        <dbReference type="ChEBI" id="CHEBI:147352"/>
    </reaction>
    <physiologicalReaction direction="left-to-right" evidence="27">
        <dbReference type="Rhea" id="RHEA:71452"/>
    </physiologicalReaction>
</comment>
<evidence type="ECO:0000256" key="25">
    <source>
        <dbReference type="ARBA" id="ARBA00049116"/>
    </source>
</evidence>
<feature type="active site" description="Proton donor 1" evidence="29">
    <location>
        <position position="1140"/>
    </location>
</feature>
<feature type="domain" description="EF-hand" evidence="39">
    <location>
        <begin position="164"/>
        <end position="199"/>
    </location>
</feature>
<feature type="active site" description="Proton donor 2" evidence="34">
    <location>
        <position position="1140"/>
    </location>
</feature>
<comment type="catalytic activity">
    <reaction evidence="26">
        <text>neurotensin + H2O = neurotensin(1-11) + L-isoleucyl-L-leucine</text>
        <dbReference type="Rhea" id="RHEA:71475"/>
        <dbReference type="ChEBI" id="CHEBI:15377"/>
        <dbReference type="ChEBI" id="CHEBI:147362"/>
        <dbReference type="ChEBI" id="CHEBI:190704"/>
        <dbReference type="ChEBI" id="CHEBI:190706"/>
    </reaction>
    <physiologicalReaction direction="left-to-right" evidence="26">
        <dbReference type="Rhea" id="RHEA:71476"/>
    </physiologicalReaction>
</comment>
<dbReference type="Pfam" id="PF00036">
    <property type="entry name" value="EF-hand_1"/>
    <property type="match status" value="1"/>
</dbReference>
<evidence type="ECO:0000256" key="35">
    <source>
        <dbReference type="PIRSR" id="PIRSR601548-8"/>
    </source>
</evidence>
<feature type="binding site" evidence="31">
    <location>
        <position position="1014"/>
    </location>
    <ligand>
        <name>Zn(2+)</name>
        <dbReference type="ChEBI" id="CHEBI:29105"/>
        <label>1</label>
        <note>catalytic</note>
    </ligand>
</feature>
<evidence type="ECO:0000256" key="18">
    <source>
        <dbReference type="ARBA" id="ARBA00039858"/>
    </source>
</evidence>
<dbReference type="CDD" id="cd06461">
    <property type="entry name" value="M2_ACE"/>
    <property type="match status" value="1"/>
</dbReference>
<evidence type="ECO:0000256" key="10">
    <source>
        <dbReference type="ARBA" id="ARBA00022801"/>
    </source>
</evidence>
<keyword evidence="40" id="KW-1185">Reference proteome</keyword>
<comment type="catalytic activity">
    <reaction evidence="19">
        <text>Met-enkephalin-Arg-Phe + H2O = L-arginyl-L-phenylalanine + Met-enkephalin</text>
        <dbReference type="Rhea" id="RHEA:70675"/>
        <dbReference type="ChEBI" id="CHEBI:15377"/>
        <dbReference type="ChEBI" id="CHEBI:189868"/>
        <dbReference type="ChEBI" id="CHEBI:189869"/>
        <dbReference type="ChEBI" id="CHEBI:189870"/>
    </reaction>
    <physiologicalReaction direction="left-to-right" evidence="19">
        <dbReference type="Rhea" id="RHEA:70676"/>
    </physiologicalReaction>
</comment>
<feature type="repeat" description="Solcar" evidence="36">
    <location>
        <begin position="329"/>
        <end position="420"/>
    </location>
</feature>
<dbReference type="FunFam" id="1.10.238.10:FF:000064">
    <property type="entry name" value="calcium-binding mitochondrial carrier protein Aralar1 isoform X1"/>
    <property type="match status" value="1"/>
</dbReference>
<evidence type="ECO:0000256" key="14">
    <source>
        <dbReference type="ARBA" id="ARBA00023136"/>
    </source>
</evidence>
<comment type="subcellular location">
    <subcellularLocation>
        <location evidence="2">Mitochondrion inner membrane</location>
        <topology evidence="2">Multi-pass membrane protein</topology>
    </subcellularLocation>
</comment>
<feature type="disulfide bond" evidence="32 37">
    <location>
        <begin position="979"/>
        <end position="997"/>
    </location>
</feature>
<feature type="repeat" description="Solcar" evidence="36">
    <location>
        <begin position="455"/>
        <end position="539"/>
    </location>
</feature>
<dbReference type="GO" id="GO:0005509">
    <property type="term" value="F:calcium ion binding"/>
    <property type="evidence" value="ECO:0007669"/>
    <property type="project" value="InterPro"/>
</dbReference>
<evidence type="ECO:0000256" key="16">
    <source>
        <dbReference type="ARBA" id="ARBA00023180"/>
    </source>
</evidence>
<dbReference type="KEGG" id="bbel:109464803"/>
<evidence type="ECO:0000259" key="39">
    <source>
        <dbReference type="PROSITE" id="PS50222"/>
    </source>
</evidence>
<dbReference type="InterPro" id="IPR018247">
    <property type="entry name" value="EF_Hand_1_Ca_BS"/>
</dbReference>
<dbReference type="EC" id="3.4.-.-" evidence="38"/>
<sequence length="1281" mass="144643">MSKTATCESVLGLPVLKKADVEDLRSVFLKYATVEKDGEHYMTPRDFVIKYLGIEKEDADQTTLNLLAGVVDETKDGLISFVEFQAFESLLCSPDALYLLAFQLFDSNGNGYVSYDEFKSVMSQTRIHQHIPFDWEGEFCKMYFGWDKKKDLSYAEFTQLLQSLAYEHARVAFRVRDKNKNGFITALDFSDIMITVRKHMLTPFVEENLVSLVGGKQVSFPYFTGLNHLLSSMELVKKIYRQVAGHNPKAEITREEFLIAAQKVSQVTPLEVDILFHLCDLINPTGRITYEAIERIAPLEEGTLPYEMVEAQRRKEGPQENRGVLVQFAESAYRFLLGGIAGGCGATAVYPIDLVKTRLQNQRSGSYVGELMYKNSFDCFRKVIRHEGFFGLYSGLVPQLMGVAPEKAIKLTMNDFMRDKFTTKGGEIPLYGEIIAGGTVNDLVRDKFTNKKREIALPAEMLAGGCGGMCQVMFTNPLEIVKIRLQVAGEIQSGPRVSALNVCRELGFAGLYKGASACFLRDIPFSAIYFPVYAHGKKYLADEDGHVSIPSLLIAATIAGAPAASLVTPADVIKTRLQVKEREGFTAYKGLFDCARKIWAEEGGKAFWKGAPARMFRSCPQFGVTLMVYEVLQRTFYIDFGGRRPEGSEVKKAPSIMDLPPPNPDHIGGYRLAVATFAGIERKFGLALPKFTPSEIIQAQVKKEVEVSLETSQFTKEVAQNATAMFDWSGMSFDTKRKFDSITNIGSAALQNQTKLERLTNVQAEMRRIYSTARVCETVGGQEQCMVFEPDLTRELASGRDYDRLQFIWDGWRASVGPPLRPLYQEFVTLSNEAAAANGFSDTGASWRSWYEVDTFERDLENIYEELKPLYLNLHAYVRRKLRDTYGSRVSLTDPIPAHLLGNMWSQQWNNIFDLVEPYPSKPGGIDVTPKMVELNYNATRMFRVSEEFFTSLGLGAMPDSFWEKSMIVRPTDGREVVCYASAWDFNKDRDFRIKQCTDVTMEDLLTVHHEMGHIQYYIQYADQPLIYRGGANPGFHEAVGDVLALSVATPKHLNQIGLLDEVTEDPDADINFLMATALEKIAFLPFGYLIDQWRWRVFDGSVGPDNYNAEWWRLRTKYQGIKPPSTRDETLFDPGCKFHIPNNTPYIRYFVSFVIQFQFHEALCREAGHTGPLHTCDIYRSTAAGDKLKAMLQMGTSRPWPEAMEAITGQRSMTASSLLKYFKPLTDWLKQKNWENREKLGWDAETWQDAKDPATSFAPALQATLPVMLLASMAAILFRC</sequence>
<evidence type="ECO:0000256" key="28">
    <source>
        <dbReference type="ARBA" id="ARBA00049470"/>
    </source>
</evidence>
<dbReference type="PANTHER" id="PTHR10514">
    <property type="entry name" value="ANGIOTENSIN-CONVERTING ENZYME"/>
    <property type="match status" value="1"/>
</dbReference>
<comment type="catalytic activity">
    <reaction evidence="20">
        <text>substance P + H2O = L-Phe-L-Phe-Gly-L-Leu-L-Met-NH2 + substance P(1-6)</text>
        <dbReference type="Rhea" id="RHEA:71471"/>
        <dbReference type="ChEBI" id="CHEBI:15377"/>
        <dbReference type="ChEBI" id="CHEBI:190692"/>
        <dbReference type="ChEBI" id="CHEBI:190696"/>
        <dbReference type="ChEBI" id="CHEBI:190697"/>
    </reaction>
    <physiologicalReaction direction="left-to-right" evidence="20">
        <dbReference type="Rhea" id="RHEA:71472"/>
    </physiologicalReaction>
</comment>
<evidence type="ECO:0000256" key="20">
    <source>
        <dbReference type="ARBA" id="ARBA00047629"/>
    </source>
</evidence>
<evidence type="ECO:0000256" key="22">
    <source>
        <dbReference type="ARBA" id="ARBA00047862"/>
    </source>
</evidence>
<evidence type="ECO:0000256" key="9">
    <source>
        <dbReference type="ARBA" id="ARBA00022729"/>
    </source>
</evidence>
<evidence type="ECO:0000256" key="33">
    <source>
        <dbReference type="PIRSR" id="PIRSR601548-5"/>
    </source>
</evidence>
<comment type="similarity">
    <text evidence="4 37 38">Belongs to the peptidase M2 family.</text>
</comment>
<evidence type="ECO:0000256" key="15">
    <source>
        <dbReference type="ARBA" id="ARBA00023157"/>
    </source>
</evidence>
<dbReference type="Gene3D" id="1.50.40.10">
    <property type="entry name" value="Mitochondrial carrier domain"/>
    <property type="match status" value="2"/>
</dbReference>
<protein>
    <recommendedName>
        <fullName evidence="18 38">Angiotensin-converting enzyme</fullName>
        <ecNumber evidence="38">3.4.-.-</ecNumber>
    </recommendedName>
</protein>
<evidence type="ECO:0000256" key="37">
    <source>
        <dbReference type="PROSITE-ProRule" id="PRU01355"/>
    </source>
</evidence>
<reference evidence="41" key="1">
    <citation type="submission" date="2025-08" db="UniProtKB">
        <authorList>
            <consortium name="RefSeq"/>
        </authorList>
    </citation>
    <scope>IDENTIFICATION</scope>
    <source>
        <tissue evidence="41">Gonad</tissue>
    </source>
</reference>
<comment type="catalytic activity">
    <reaction evidence="21">
        <text>goralatide + H2O = N-acetyl-L-seryl-L-aspartate + L-lysyl-L-proline</text>
        <dbReference type="Rhea" id="RHEA:71455"/>
        <dbReference type="ChEBI" id="CHEBI:15377"/>
        <dbReference type="ChEBI" id="CHEBI:190701"/>
        <dbReference type="ChEBI" id="CHEBI:190702"/>
        <dbReference type="ChEBI" id="CHEBI:190703"/>
    </reaction>
    <physiologicalReaction direction="left-to-right" evidence="21">
        <dbReference type="Rhea" id="RHEA:71456"/>
    </physiologicalReaction>
</comment>
<proteinExistence type="inferred from homology"/>
<feature type="glycosylation site" description="N-linked (GlcNAc...) asparagine" evidence="33">
    <location>
        <position position="938"/>
    </location>
</feature>
<evidence type="ECO:0000256" key="31">
    <source>
        <dbReference type="PIRSR" id="PIRSR601548-3"/>
    </source>
</evidence>
<gene>
    <name evidence="41" type="primary">LOC109464803</name>
</gene>
<evidence type="ECO:0000256" key="21">
    <source>
        <dbReference type="ARBA" id="ARBA00047642"/>
    </source>
</evidence>
<accession>A0A6P4YF90</accession>
<evidence type="ECO:0000256" key="26">
    <source>
        <dbReference type="ARBA" id="ARBA00049273"/>
    </source>
</evidence>
<name>A0A6P4YF90_BRABE</name>